<dbReference type="AlphaFoldDB" id="A0A5C1QS49"/>
<dbReference type="PANTHER" id="PTHR10343">
    <property type="entry name" value="5'-AMP-ACTIVATED PROTEIN KINASE , BETA SUBUNIT"/>
    <property type="match status" value="1"/>
</dbReference>
<name>A0A5C1QS49_9SPIO</name>
<keyword evidence="5" id="KW-1185">Reference proteome</keyword>
<evidence type="ECO:0000256" key="1">
    <source>
        <dbReference type="ARBA" id="ARBA00010926"/>
    </source>
</evidence>
<keyword evidence="2" id="KW-0732">Signal</keyword>
<feature type="signal peptide" evidence="2">
    <location>
        <begin position="1"/>
        <end position="23"/>
    </location>
</feature>
<dbReference type="EMBL" id="CP036150">
    <property type="protein sequence ID" value="QEN09396.1"/>
    <property type="molecule type" value="Genomic_DNA"/>
</dbReference>
<evidence type="ECO:0000313" key="4">
    <source>
        <dbReference type="EMBL" id="QEN09396.1"/>
    </source>
</evidence>
<comment type="similarity">
    <text evidence="1">Belongs to the 5'-AMP-activated protein kinase beta subunit family.</text>
</comment>
<evidence type="ECO:0000256" key="2">
    <source>
        <dbReference type="SAM" id="SignalP"/>
    </source>
</evidence>
<reference evidence="4 5" key="1">
    <citation type="submission" date="2019-02" db="EMBL/GenBank/DDBJ databases">
        <title>Complete Genome Sequence and Methylome Analysis of free living Spirochaetas.</title>
        <authorList>
            <person name="Fomenkov A."/>
            <person name="Dubinina G."/>
            <person name="Leshcheva N."/>
            <person name="Mikheeva N."/>
            <person name="Grabovich M."/>
            <person name="Vincze T."/>
            <person name="Roberts R.J."/>
        </authorList>
    </citation>
    <scope>NUCLEOTIDE SEQUENCE [LARGE SCALE GENOMIC DNA]</scope>
    <source>
        <strain evidence="4 5">K2</strain>
    </source>
</reference>
<evidence type="ECO:0000259" key="3">
    <source>
        <dbReference type="Pfam" id="PF16561"/>
    </source>
</evidence>
<accession>A0A5C1QS49</accession>
<dbReference type="KEGG" id="ock:EXM22_15940"/>
<dbReference type="SUPFAM" id="SSF81296">
    <property type="entry name" value="E set domains"/>
    <property type="match status" value="2"/>
</dbReference>
<sequence length="234" mass="26951">MKGMMKNKLILLFFLISSTLLQAFEINDINLHLKITGLTEAGPPEVWRDHLILTSKPNRQARFVGAAFSIDSYQQIYSYQKNEHGVYFLILPLPSEEVVDYRIIIDGIWIEDPENPNSIRDRNGLHLSRLTFPPEQRVRQLSPVLRDEKGTVEFYIQTSPGKRVYLAGDFNRWDPYMTALREKEPGLYSAVLSIKPGRYAYYFLIDGEPVPDPLNFQKNQDLTGKDVSILYIPG</sequence>
<protein>
    <recommendedName>
        <fullName evidence="3">AMP-activated protein kinase glycogen-binding domain-containing protein</fullName>
    </recommendedName>
</protein>
<evidence type="ECO:0000313" key="5">
    <source>
        <dbReference type="Proteomes" id="UP000324209"/>
    </source>
</evidence>
<dbReference type="Proteomes" id="UP000324209">
    <property type="component" value="Chromosome"/>
</dbReference>
<gene>
    <name evidence="4" type="ORF">EXM22_15940</name>
</gene>
<organism evidence="4 5">
    <name type="scientific">Oceanispirochaeta crateris</name>
    <dbReference type="NCBI Taxonomy" id="2518645"/>
    <lineage>
        <taxon>Bacteria</taxon>
        <taxon>Pseudomonadati</taxon>
        <taxon>Spirochaetota</taxon>
        <taxon>Spirochaetia</taxon>
        <taxon>Spirochaetales</taxon>
        <taxon>Spirochaetaceae</taxon>
        <taxon>Oceanispirochaeta</taxon>
    </lineage>
</organism>
<dbReference type="InterPro" id="IPR032640">
    <property type="entry name" value="AMPK1_CBM"/>
</dbReference>
<feature type="chain" id="PRO_5022963726" description="AMP-activated protein kinase glycogen-binding domain-containing protein" evidence="2">
    <location>
        <begin position="24"/>
        <end position="234"/>
    </location>
</feature>
<dbReference type="InterPro" id="IPR050827">
    <property type="entry name" value="CRP1_MDG1_kinase"/>
</dbReference>
<dbReference type="OrthoDB" id="9811945at2"/>
<dbReference type="Gene3D" id="2.60.40.10">
    <property type="entry name" value="Immunoglobulins"/>
    <property type="match status" value="2"/>
</dbReference>
<dbReference type="InterPro" id="IPR013783">
    <property type="entry name" value="Ig-like_fold"/>
</dbReference>
<dbReference type="Pfam" id="PF16561">
    <property type="entry name" value="AMPK1_CBM"/>
    <property type="match status" value="1"/>
</dbReference>
<proteinExistence type="inferred from homology"/>
<dbReference type="PANTHER" id="PTHR10343:SF84">
    <property type="entry name" value="5'-AMP-ACTIVATED PROTEIN KINASE SUBUNIT BETA-1"/>
    <property type="match status" value="1"/>
</dbReference>
<feature type="domain" description="AMP-activated protein kinase glycogen-binding" evidence="3">
    <location>
        <begin position="159"/>
        <end position="229"/>
    </location>
</feature>
<dbReference type="InterPro" id="IPR014756">
    <property type="entry name" value="Ig_E-set"/>
</dbReference>